<dbReference type="GO" id="GO:0005576">
    <property type="term" value="C:extracellular region"/>
    <property type="evidence" value="ECO:0007669"/>
    <property type="project" value="TreeGrafter"/>
</dbReference>
<accession>A0A1Y2A934</accession>
<dbReference type="AlphaFoldDB" id="A0A1Y2A934"/>
<protein>
    <submittedName>
        <fullName evidence="2">Uncharacterized protein</fullName>
    </submittedName>
</protein>
<proteinExistence type="predicted"/>
<evidence type="ECO:0000313" key="3">
    <source>
        <dbReference type="Proteomes" id="UP000193144"/>
    </source>
</evidence>
<keyword evidence="3" id="KW-1185">Reference proteome</keyword>
<evidence type="ECO:0000256" key="1">
    <source>
        <dbReference type="SAM" id="SignalP"/>
    </source>
</evidence>
<name>A0A1Y2A934_9PLEO</name>
<comment type="caution">
    <text evidence="2">The sequence shown here is derived from an EMBL/GenBank/DDBJ whole genome shotgun (WGS) entry which is preliminary data.</text>
</comment>
<dbReference type="PANTHER" id="PTHR38787:SF3">
    <property type="entry name" value="REGULATORY P DOMAIN-CONTAINING PROTEIN"/>
    <property type="match status" value="1"/>
</dbReference>
<organism evidence="2 3">
    <name type="scientific">Clohesyomyces aquaticus</name>
    <dbReference type="NCBI Taxonomy" id="1231657"/>
    <lineage>
        <taxon>Eukaryota</taxon>
        <taxon>Fungi</taxon>
        <taxon>Dikarya</taxon>
        <taxon>Ascomycota</taxon>
        <taxon>Pezizomycotina</taxon>
        <taxon>Dothideomycetes</taxon>
        <taxon>Pleosporomycetidae</taxon>
        <taxon>Pleosporales</taxon>
        <taxon>Lindgomycetaceae</taxon>
        <taxon>Clohesyomyces</taxon>
    </lineage>
</organism>
<dbReference type="STRING" id="1231657.A0A1Y2A934"/>
<keyword evidence="1" id="KW-0732">Signal</keyword>
<reference evidence="2 3" key="1">
    <citation type="submission" date="2016-07" db="EMBL/GenBank/DDBJ databases">
        <title>Pervasive Adenine N6-methylation of Active Genes in Fungi.</title>
        <authorList>
            <consortium name="DOE Joint Genome Institute"/>
            <person name="Mondo S.J."/>
            <person name="Dannebaum R.O."/>
            <person name="Kuo R.C."/>
            <person name="Labutti K."/>
            <person name="Haridas S."/>
            <person name="Kuo A."/>
            <person name="Salamov A."/>
            <person name="Ahrendt S.R."/>
            <person name="Lipzen A."/>
            <person name="Sullivan W."/>
            <person name="Andreopoulos W.B."/>
            <person name="Clum A."/>
            <person name="Lindquist E."/>
            <person name="Daum C."/>
            <person name="Ramamoorthy G.K."/>
            <person name="Gryganskyi A."/>
            <person name="Culley D."/>
            <person name="Magnuson J.K."/>
            <person name="James T.Y."/>
            <person name="O'Malley M.A."/>
            <person name="Stajich J.E."/>
            <person name="Spatafora J.W."/>
            <person name="Visel A."/>
            <person name="Grigoriev I.V."/>
        </authorList>
    </citation>
    <scope>NUCLEOTIDE SEQUENCE [LARGE SCALE GENOMIC DNA]</scope>
    <source>
        <strain evidence="2 3">CBS 115471</strain>
    </source>
</reference>
<feature type="chain" id="PRO_5012801952" evidence="1">
    <location>
        <begin position="25"/>
        <end position="484"/>
    </location>
</feature>
<feature type="signal peptide" evidence="1">
    <location>
        <begin position="1"/>
        <end position="24"/>
    </location>
</feature>
<dbReference type="InterPro" id="IPR027589">
    <property type="entry name" value="Choice_anch_B"/>
</dbReference>
<evidence type="ECO:0000313" key="2">
    <source>
        <dbReference type="EMBL" id="ORY19042.1"/>
    </source>
</evidence>
<dbReference type="NCBIfam" id="TIGR04312">
    <property type="entry name" value="choice_anch_B"/>
    <property type="match status" value="1"/>
</dbReference>
<gene>
    <name evidence="2" type="ORF">BCR34DRAFT_260833</name>
</gene>
<dbReference type="PANTHER" id="PTHR38787">
    <property type="entry name" value="REGULATORY P DOMAIN-CONTAINING PROTEIN"/>
    <property type="match status" value="1"/>
</dbReference>
<dbReference type="EMBL" id="MCFA01000004">
    <property type="protein sequence ID" value="ORY19042.1"/>
    <property type="molecule type" value="Genomic_DNA"/>
</dbReference>
<sequence>MRSRNMLSMFLPALFISLSILVAGKELPKDEIKGAQLYDSGIRHANNIALKMETVARQEEAGRFNMALYPEAKDVVECVNGTAVAQEGNANYTFRCHNIDLYHFLNHADLGSKLVGGSSTWGWTSPDGREFVAIGQRDGAAFAEITKQGKLVYLGRLPEYSIPSLWREIRGYRDFMIIGSEAVGHGIQIFDMNKLLDIDPAQPITFSNSKDLVGHFNGLPNGRTHNVVTNPETGFIYSVGAQPRNSTCKSGLIFIDISDPSNPTSPGCASEDGYVHDAQCLIYHGPDTQYEGHEICYGYNEDTLTIYDVTDKKNPKILSITSYEGAAYTHQGWVLDSKNQHYLLLDDEYDEHDRVGPGADGHPVTFIWDISSLKAPKQTGYYKSGARGIDHNQYVVDGFAMQSNYGTGFRVLDVRSIPDDPTGKGVKEVAFFDIYPEDDAETGGGVVDFVGTWGSYAYFKSGYIFVNTMERGGFVLKMKDGTRV</sequence>
<dbReference type="OrthoDB" id="2099887at2759"/>
<dbReference type="Proteomes" id="UP000193144">
    <property type="component" value="Unassembled WGS sequence"/>
</dbReference>